<sequence>RSRGDRGSRVGSSSCNRKVAGSSPDSVVVSLGETLHPLPTGGGQREGCVTLRCELSKAGVPVEWRKDAQLVKEGEKIQTKQEGRVAEMLIRNVTLADSGEYSCSAVNKFGVTSYNGNITVVPNSGSKESFILKEGQFVEVLDSVHPDRWLVRTKPTKTNPARQGWLCPAYLEKKRKVGCRHPHDKHVENLYC</sequence>
<dbReference type="GO" id="GO:0005737">
    <property type="term" value="C:cytoplasm"/>
    <property type="evidence" value="ECO:0007669"/>
    <property type="project" value="UniProtKB-SubCell"/>
</dbReference>
<keyword evidence="4" id="KW-1015">Disulfide bond</keyword>
<reference evidence="7" key="3">
    <citation type="submission" date="2025-08" db="UniProtKB">
        <authorList>
            <consortium name="Ensembl"/>
        </authorList>
    </citation>
    <scope>IDENTIFICATION</scope>
</reference>
<dbReference type="InterPro" id="IPR003599">
    <property type="entry name" value="Ig_sub"/>
</dbReference>
<evidence type="ECO:0000256" key="4">
    <source>
        <dbReference type="ARBA" id="ARBA00023157"/>
    </source>
</evidence>
<proteinExistence type="predicted"/>
<evidence type="ECO:0000313" key="7">
    <source>
        <dbReference type="Ensembl" id="ENSACLP00000030117.2"/>
    </source>
</evidence>
<dbReference type="InterPro" id="IPR013783">
    <property type="entry name" value="Ig-like_fold"/>
</dbReference>
<dbReference type="Gene3D" id="2.30.30.40">
    <property type="entry name" value="SH3 Domains"/>
    <property type="match status" value="1"/>
</dbReference>
<dbReference type="SMART" id="SM00409">
    <property type="entry name" value="IG"/>
    <property type="match status" value="1"/>
</dbReference>
<dbReference type="PANTHER" id="PTHR35971">
    <property type="entry name" value="SI:DKEY-31G6.6"/>
    <property type="match status" value="1"/>
</dbReference>
<keyword evidence="3" id="KW-0597">Phosphoprotein</keyword>
<dbReference type="InterPro" id="IPR013098">
    <property type="entry name" value="Ig_I-set"/>
</dbReference>
<reference evidence="7 8" key="1">
    <citation type="submission" date="2018-05" db="EMBL/GenBank/DDBJ databases">
        <authorList>
            <person name="Datahose"/>
        </authorList>
    </citation>
    <scope>NUCLEOTIDE SEQUENCE</scope>
</reference>
<protein>
    <recommendedName>
        <fullName evidence="6">Ig-like domain-containing protein</fullName>
    </recommendedName>
</protein>
<name>A0A3P8QM34_ASTCA</name>
<dbReference type="AlphaFoldDB" id="A0A3P8QM34"/>
<feature type="region of interest" description="Disordered" evidence="5">
    <location>
        <begin position="1"/>
        <end position="24"/>
    </location>
</feature>
<dbReference type="Ensembl" id="ENSACLT00000030826.2">
    <property type="protein sequence ID" value="ENSACLP00000030117.2"/>
    <property type="gene ID" value="ENSACLG00000036800.1"/>
</dbReference>
<reference evidence="7" key="4">
    <citation type="submission" date="2025-09" db="UniProtKB">
        <authorList>
            <consortium name="Ensembl"/>
        </authorList>
    </citation>
    <scope>IDENTIFICATION</scope>
</reference>
<dbReference type="Pfam" id="PF07679">
    <property type="entry name" value="I-set"/>
    <property type="match status" value="1"/>
</dbReference>
<dbReference type="InterPro" id="IPR036179">
    <property type="entry name" value="Ig-like_dom_sf"/>
</dbReference>
<evidence type="ECO:0000256" key="1">
    <source>
        <dbReference type="ARBA" id="ARBA00004496"/>
    </source>
</evidence>
<dbReference type="CDD" id="cd00096">
    <property type="entry name" value="Ig"/>
    <property type="match status" value="1"/>
</dbReference>
<dbReference type="GeneTree" id="ENSGT00940000154756"/>
<evidence type="ECO:0000259" key="6">
    <source>
        <dbReference type="PROSITE" id="PS50835"/>
    </source>
</evidence>
<dbReference type="Proteomes" id="UP000265100">
    <property type="component" value="Chromosome 23"/>
</dbReference>
<evidence type="ECO:0000256" key="3">
    <source>
        <dbReference type="ARBA" id="ARBA00022553"/>
    </source>
</evidence>
<keyword evidence="8" id="KW-1185">Reference proteome</keyword>
<evidence type="ECO:0000256" key="2">
    <source>
        <dbReference type="ARBA" id="ARBA00022490"/>
    </source>
</evidence>
<dbReference type="SMART" id="SM00408">
    <property type="entry name" value="IGc2"/>
    <property type="match status" value="1"/>
</dbReference>
<comment type="subcellular location">
    <subcellularLocation>
        <location evidence="1">Cytoplasm</location>
    </subcellularLocation>
</comment>
<dbReference type="PANTHER" id="PTHR35971:SF5">
    <property type="entry name" value="OBSCURIN LIKE CYTOSKELETAL ADAPTOR 1"/>
    <property type="match status" value="1"/>
</dbReference>
<dbReference type="STRING" id="8154.ENSACLP00000030117"/>
<dbReference type="Bgee" id="ENSACLG00000020402">
    <property type="expression patterns" value="Expressed in zone of skin and 5 other cell types or tissues"/>
</dbReference>
<keyword evidence="2" id="KW-0963">Cytoplasm</keyword>
<dbReference type="PROSITE" id="PS50835">
    <property type="entry name" value="IG_LIKE"/>
    <property type="match status" value="1"/>
</dbReference>
<evidence type="ECO:0000256" key="5">
    <source>
        <dbReference type="SAM" id="MobiDB-lite"/>
    </source>
</evidence>
<accession>A0A3P8QM34</accession>
<dbReference type="InterPro" id="IPR003598">
    <property type="entry name" value="Ig_sub2"/>
</dbReference>
<reference evidence="8" key="2">
    <citation type="submission" date="2023-03" db="EMBL/GenBank/DDBJ databases">
        <authorList>
            <consortium name="Wellcome Sanger Institute Data Sharing"/>
        </authorList>
    </citation>
    <scope>NUCLEOTIDE SEQUENCE [LARGE SCALE GENOMIC DNA]</scope>
</reference>
<dbReference type="InterPro" id="IPR052385">
    <property type="entry name" value="Obscurin/Obscurin-like_Reg"/>
</dbReference>
<dbReference type="Gene3D" id="2.60.40.10">
    <property type="entry name" value="Immunoglobulins"/>
    <property type="match status" value="1"/>
</dbReference>
<organism evidence="7 8">
    <name type="scientific">Astatotilapia calliptera</name>
    <name type="common">Eastern happy</name>
    <name type="synonym">Chromis callipterus</name>
    <dbReference type="NCBI Taxonomy" id="8154"/>
    <lineage>
        <taxon>Eukaryota</taxon>
        <taxon>Metazoa</taxon>
        <taxon>Chordata</taxon>
        <taxon>Craniata</taxon>
        <taxon>Vertebrata</taxon>
        <taxon>Euteleostomi</taxon>
        <taxon>Actinopterygii</taxon>
        <taxon>Neopterygii</taxon>
        <taxon>Teleostei</taxon>
        <taxon>Neoteleostei</taxon>
        <taxon>Acanthomorphata</taxon>
        <taxon>Ovalentaria</taxon>
        <taxon>Cichlomorphae</taxon>
        <taxon>Cichliformes</taxon>
        <taxon>Cichlidae</taxon>
        <taxon>African cichlids</taxon>
        <taxon>Pseudocrenilabrinae</taxon>
        <taxon>Haplochromini</taxon>
        <taxon>Astatotilapia</taxon>
    </lineage>
</organism>
<dbReference type="InterPro" id="IPR036028">
    <property type="entry name" value="SH3-like_dom_sf"/>
</dbReference>
<evidence type="ECO:0000313" key="8">
    <source>
        <dbReference type="Proteomes" id="UP000265100"/>
    </source>
</evidence>
<dbReference type="SUPFAM" id="SSF50044">
    <property type="entry name" value="SH3-domain"/>
    <property type="match status" value="1"/>
</dbReference>
<dbReference type="SUPFAM" id="SSF48726">
    <property type="entry name" value="Immunoglobulin"/>
    <property type="match status" value="1"/>
</dbReference>
<dbReference type="InterPro" id="IPR007110">
    <property type="entry name" value="Ig-like_dom"/>
</dbReference>
<feature type="domain" description="Ig-like" evidence="6">
    <location>
        <begin position="24"/>
        <end position="119"/>
    </location>
</feature>